<evidence type="ECO:0000256" key="5">
    <source>
        <dbReference type="ARBA" id="ARBA00022723"/>
    </source>
</evidence>
<keyword evidence="14" id="KW-1185">Reference proteome</keyword>
<dbReference type="STRING" id="857290.HMPREF9156_00469"/>
<comment type="caution">
    <text evidence="13">The sequence shown here is derived from an EMBL/GenBank/DDBJ whole genome shotgun (WGS) entry which is preliminary data.</text>
</comment>
<reference evidence="13 14" key="1">
    <citation type="submission" date="2012-01" db="EMBL/GenBank/DDBJ databases">
        <title>The Genome Sequence of Scardovia wiggsiae F0424.</title>
        <authorList>
            <consortium name="The Broad Institute Genome Sequencing Platform"/>
            <person name="Earl A."/>
            <person name="Ward D."/>
            <person name="Feldgarden M."/>
            <person name="Gevers D."/>
            <person name="Izard J."/>
            <person name="Ganesan A."/>
            <person name="Baranova O.V."/>
            <person name="Blanton J.M."/>
            <person name="Tanner A.C."/>
            <person name="Mathney J."/>
            <person name="Dewhirst F.E."/>
            <person name="Young S.K."/>
            <person name="Zeng Q."/>
            <person name="Gargeya S."/>
            <person name="Fitzgerald M."/>
            <person name="Haas B."/>
            <person name="Abouelleil A."/>
            <person name="Alvarado L."/>
            <person name="Arachchi H.M."/>
            <person name="Berlin A."/>
            <person name="Chapman S.B."/>
            <person name="Gearin G."/>
            <person name="Goldberg J."/>
            <person name="Griggs A."/>
            <person name="Gujja S."/>
            <person name="Hansen M."/>
            <person name="Heiman D."/>
            <person name="Howarth C."/>
            <person name="Larimer J."/>
            <person name="Lui A."/>
            <person name="MacDonald P.J.P."/>
            <person name="McCowen C."/>
            <person name="Montmayeur A."/>
            <person name="Murphy C."/>
            <person name="Neiman D."/>
            <person name="Pearson M."/>
            <person name="Priest M."/>
            <person name="Roberts A."/>
            <person name="Saif S."/>
            <person name="Shea T."/>
            <person name="Sisk P."/>
            <person name="Stolte C."/>
            <person name="Sykes S."/>
            <person name="Wortman J."/>
            <person name="Nusbaum C."/>
            <person name="Birren B."/>
        </authorList>
    </citation>
    <scope>NUCLEOTIDE SEQUENCE [LARGE SCALE GENOMIC DNA]</scope>
    <source>
        <strain evidence="13 14">F0424</strain>
    </source>
</reference>
<dbReference type="SUPFAM" id="SSF143631">
    <property type="entry name" value="ApbE-like"/>
    <property type="match status" value="1"/>
</dbReference>
<feature type="binding site" evidence="11">
    <location>
        <position position="294"/>
    </location>
    <ligand>
        <name>Mg(2+)</name>
        <dbReference type="ChEBI" id="CHEBI:18420"/>
    </ligand>
</feature>
<dbReference type="PANTHER" id="PTHR30040">
    <property type="entry name" value="THIAMINE BIOSYNTHESIS LIPOPROTEIN APBE"/>
    <property type="match status" value="1"/>
</dbReference>
<dbReference type="EMBL" id="AGZS01000002">
    <property type="protein sequence ID" value="EJD65025.1"/>
    <property type="molecule type" value="Genomic_DNA"/>
</dbReference>
<evidence type="ECO:0000256" key="12">
    <source>
        <dbReference type="SAM" id="MobiDB-lite"/>
    </source>
</evidence>
<evidence type="ECO:0000256" key="8">
    <source>
        <dbReference type="ARBA" id="ARBA00031306"/>
    </source>
</evidence>
<keyword evidence="6 10" id="KW-0274">FAD</keyword>
<dbReference type="GO" id="GO:0016740">
    <property type="term" value="F:transferase activity"/>
    <property type="evidence" value="ECO:0007669"/>
    <property type="project" value="UniProtKB-UniRule"/>
</dbReference>
<evidence type="ECO:0000256" key="9">
    <source>
        <dbReference type="ARBA" id="ARBA00048540"/>
    </source>
</evidence>
<dbReference type="Gene3D" id="3.10.520.10">
    <property type="entry name" value="ApbE-like domains"/>
    <property type="match status" value="1"/>
</dbReference>
<keyword evidence="5 10" id="KW-0479">Metal-binding</keyword>
<dbReference type="EC" id="2.7.1.180" evidence="1 10"/>
<protein>
    <recommendedName>
        <fullName evidence="2 10">FAD:protein FMN transferase</fullName>
        <ecNumber evidence="1 10">2.7.1.180</ecNumber>
    </recommendedName>
    <alternativeName>
        <fullName evidence="8 10">Flavin transferase</fullName>
    </alternativeName>
</protein>
<evidence type="ECO:0000256" key="11">
    <source>
        <dbReference type="PIRSR" id="PIRSR006268-2"/>
    </source>
</evidence>
<name>J0D4Z8_9BIFI</name>
<dbReference type="GO" id="GO:0046872">
    <property type="term" value="F:metal ion binding"/>
    <property type="evidence" value="ECO:0007669"/>
    <property type="project" value="UniProtKB-UniRule"/>
</dbReference>
<dbReference type="Pfam" id="PF02424">
    <property type="entry name" value="ApbE"/>
    <property type="match status" value="1"/>
</dbReference>
<feature type="region of interest" description="Disordered" evidence="12">
    <location>
        <begin position="1"/>
        <end position="25"/>
    </location>
</feature>
<feature type="binding site" evidence="11">
    <location>
        <position position="176"/>
    </location>
    <ligand>
        <name>Mg(2+)</name>
        <dbReference type="ChEBI" id="CHEBI:18420"/>
    </ligand>
</feature>
<organism evidence="13 14">
    <name type="scientific">Scardovia wiggsiae F0424</name>
    <dbReference type="NCBI Taxonomy" id="857290"/>
    <lineage>
        <taxon>Bacteria</taxon>
        <taxon>Bacillati</taxon>
        <taxon>Actinomycetota</taxon>
        <taxon>Actinomycetes</taxon>
        <taxon>Bifidobacteriales</taxon>
        <taxon>Bifidobacteriaceae</taxon>
        <taxon>Scardovia</taxon>
    </lineage>
</organism>
<dbReference type="OrthoDB" id="9778595at2"/>
<evidence type="ECO:0000256" key="4">
    <source>
        <dbReference type="ARBA" id="ARBA00022679"/>
    </source>
</evidence>
<dbReference type="AlphaFoldDB" id="J0D4Z8"/>
<evidence type="ECO:0000256" key="6">
    <source>
        <dbReference type="ARBA" id="ARBA00022827"/>
    </source>
</evidence>
<evidence type="ECO:0000256" key="7">
    <source>
        <dbReference type="ARBA" id="ARBA00022842"/>
    </source>
</evidence>
<evidence type="ECO:0000256" key="1">
    <source>
        <dbReference type="ARBA" id="ARBA00011955"/>
    </source>
</evidence>
<evidence type="ECO:0000256" key="10">
    <source>
        <dbReference type="PIRNR" id="PIRNR006268"/>
    </source>
</evidence>
<gene>
    <name evidence="13" type="ORF">HMPREF9156_00469</name>
</gene>
<evidence type="ECO:0000256" key="2">
    <source>
        <dbReference type="ARBA" id="ARBA00016337"/>
    </source>
</evidence>
<dbReference type="InterPro" id="IPR024932">
    <property type="entry name" value="ApbE"/>
</dbReference>
<dbReference type="eggNOG" id="COG1477">
    <property type="taxonomic scope" value="Bacteria"/>
</dbReference>
<evidence type="ECO:0000256" key="3">
    <source>
        <dbReference type="ARBA" id="ARBA00022630"/>
    </source>
</evidence>
<comment type="catalytic activity">
    <reaction evidence="9 10">
        <text>L-threonyl-[protein] + FAD = FMN-L-threonyl-[protein] + AMP + H(+)</text>
        <dbReference type="Rhea" id="RHEA:36847"/>
        <dbReference type="Rhea" id="RHEA-COMP:11060"/>
        <dbReference type="Rhea" id="RHEA-COMP:11061"/>
        <dbReference type="ChEBI" id="CHEBI:15378"/>
        <dbReference type="ChEBI" id="CHEBI:30013"/>
        <dbReference type="ChEBI" id="CHEBI:57692"/>
        <dbReference type="ChEBI" id="CHEBI:74257"/>
        <dbReference type="ChEBI" id="CHEBI:456215"/>
        <dbReference type="EC" id="2.7.1.180"/>
    </reaction>
</comment>
<dbReference type="HOGENOM" id="CLU_044403_1_0_11"/>
<dbReference type="PIRSF" id="PIRSF006268">
    <property type="entry name" value="ApbE"/>
    <property type="match status" value="1"/>
</dbReference>
<evidence type="ECO:0000313" key="14">
    <source>
        <dbReference type="Proteomes" id="UP000006415"/>
    </source>
</evidence>
<dbReference type="RefSeq" id="WP_007147536.1">
    <property type="nucleotide sequence ID" value="NZ_AKCI01000001.1"/>
</dbReference>
<comment type="cofactor">
    <cofactor evidence="11">
        <name>Mg(2+)</name>
        <dbReference type="ChEBI" id="CHEBI:18420"/>
    </cofactor>
    <cofactor evidence="11">
        <name>Mn(2+)</name>
        <dbReference type="ChEBI" id="CHEBI:29035"/>
    </cofactor>
    <text evidence="11">Magnesium. Can also use manganese.</text>
</comment>
<dbReference type="Proteomes" id="UP000006415">
    <property type="component" value="Unassembled WGS sequence"/>
</dbReference>
<sequence>MGIGTSHPVRLSDATDPAGSSGPAGLASVRSRAFRAMGTTVRIQIAAETQDRADGLLDDSERLVRHYEHMFSANSGSSDLMRVNKNAGRAAVEVQPELYSLISLGKTYSRIPGSNLNIAIGPVVKLWHIGFSDAAVPDGRAVRERLSLTDPSDIILDDARHTVFLAHEGMEIDLGSLAKGYIGDIIADRLRECGVSSALLDFGGNIITVGKNPEGRAWNIGIQDPAGSLGNYCRIVHVADGSAVTSGIYQRKLTAGGRTYHHIISPVTGYPVTSDMASITVLAGRSVTCELWTTVLFGASASVIRRIADELSGISVITVDRYGTVKRYGQR</sequence>
<keyword evidence="7 10" id="KW-0460">Magnesium</keyword>
<comment type="similarity">
    <text evidence="10">Belongs to the ApbE family.</text>
</comment>
<proteinExistence type="inferred from homology"/>
<accession>J0D4Z8</accession>
<dbReference type="InterPro" id="IPR003374">
    <property type="entry name" value="ApbE-like_sf"/>
</dbReference>
<keyword evidence="3 10" id="KW-0285">Flavoprotein</keyword>
<evidence type="ECO:0000313" key="13">
    <source>
        <dbReference type="EMBL" id="EJD65025.1"/>
    </source>
</evidence>
<keyword evidence="4 10" id="KW-0808">Transferase</keyword>
<dbReference type="PANTHER" id="PTHR30040:SF2">
    <property type="entry name" value="FAD:PROTEIN FMN TRANSFERASE"/>
    <property type="match status" value="1"/>
</dbReference>